<dbReference type="InterPro" id="IPR017927">
    <property type="entry name" value="FAD-bd_FR_type"/>
</dbReference>
<dbReference type="Pfam" id="PF00970">
    <property type="entry name" value="FAD_binding_6"/>
    <property type="match status" value="1"/>
</dbReference>
<evidence type="ECO:0000313" key="5">
    <source>
        <dbReference type="EMBL" id="SIR62474.1"/>
    </source>
</evidence>
<sequence>MTDWLVATVVGAVMETPTSRSLWLRIPGFPGAAAGQHIDIRLTAPDGYSASRSYSLSDVREGEIVEVSVEELADGEVSPFLVRDLEIGEQVEVTGPIGGHFVWSPEGAERRRPVQLIAGGSGIAPLMAMIRLREVSAPDTRFRLLYSVRTPADVYYRDEFAALRGRGRLSVDIFYTRVAPVDSQRPPGRITRDEVLATVLPPEQRPVVYLCGADEFVGTVADWLVAAGHPTTAIRIERYLAA</sequence>
<keyword evidence="6" id="KW-1185">Reference proteome</keyword>
<keyword evidence="2" id="KW-0479">Metal-binding</keyword>
<dbReference type="Gene3D" id="3.40.50.80">
    <property type="entry name" value="Nucleotide-binding domain of ferredoxin-NADP reductase (FNR) module"/>
    <property type="match status" value="1"/>
</dbReference>
<gene>
    <name evidence="5" type="ORF">SAMN05445060_0107</name>
</gene>
<dbReference type="PANTHER" id="PTHR47354">
    <property type="entry name" value="NADH OXIDOREDUCTASE HCR"/>
    <property type="match status" value="1"/>
</dbReference>
<dbReference type="InterPro" id="IPR001709">
    <property type="entry name" value="Flavoprot_Pyr_Nucl_cyt_Rdtase"/>
</dbReference>
<evidence type="ECO:0000256" key="3">
    <source>
        <dbReference type="ARBA" id="ARBA00023014"/>
    </source>
</evidence>
<dbReference type="RefSeq" id="WP_076475586.1">
    <property type="nucleotide sequence ID" value="NZ_FTNT01000001.1"/>
</dbReference>
<dbReference type="PROSITE" id="PS51384">
    <property type="entry name" value="FAD_FR"/>
    <property type="match status" value="1"/>
</dbReference>
<dbReference type="InterPro" id="IPR050415">
    <property type="entry name" value="MRET"/>
</dbReference>
<feature type="domain" description="FAD-binding FR-type" evidence="4">
    <location>
        <begin position="2"/>
        <end position="103"/>
    </location>
</feature>
<dbReference type="InterPro" id="IPR017938">
    <property type="entry name" value="Riboflavin_synthase-like_b-brl"/>
</dbReference>
<evidence type="ECO:0000256" key="1">
    <source>
        <dbReference type="ARBA" id="ARBA00001974"/>
    </source>
</evidence>
<proteinExistence type="predicted"/>
<keyword evidence="2" id="KW-0408">Iron</keyword>
<dbReference type="SUPFAM" id="SSF52343">
    <property type="entry name" value="Ferredoxin reductase-like, C-terminal NADP-linked domain"/>
    <property type="match status" value="1"/>
</dbReference>
<dbReference type="Pfam" id="PF00175">
    <property type="entry name" value="NAD_binding_1"/>
    <property type="match status" value="1"/>
</dbReference>
<keyword evidence="3" id="KW-0411">Iron-sulfur</keyword>
<dbReference type="PRINTS" id="PR00371">
    <property type="entry name" value="FPNCR"/>
</dbReference>
<accession>A0A1N7CGB6</accession>
<dbReference type="GO" id="GO:0051537">
    <property type="term" value="F:2 iron, 2 sulfur cluster binding"/>
    <property type="evidence" value="ECO:0007669"/>
    <property type="project" value="UniProtKB-KW"/>
</dbReference>
<dbReference type="Proteomes" id="UP000186218">
    <property type="component" value="Unassembled WGS sequence"/>
</dbReference>
<dbReference type="InterPro" id="IPR001433">
    <property type="entry name" value="OxRdtase_FAD/NAD-bd"/>
</dbReference>
<dbReference type="SUPFAM" id="SSF63380">
    <property type="entry name" value="Riboflavin synthase domain-like"/>
    <property type="match status" value="1"/>
</dbReference>
<evidence type="ECO:0000256" key="2">
    <source>
        <dbReference type="ARBA" id="ARBA00022714"/>
    </source>
</evidence>
<dbReference type="STRING" id="1344003.SAMN05445060_0107"/>
<comment type="cofactor">
    <cofactor evidence="1">
        <name>FAD</name>
        <dbReference type="ChEBI" id="CHEBI:57692"/>
    </cofactor>
</comment>
<dbReference type="EMBL" id="FTNT01000001">
    <property type="protein sequence ID" value="SIR62474.1"/>
    <property type="molecule type" value="Genomic_DNA"/>
</dbReference>
<evidence type="ECO:0000313" key="6">
    <source>
        <dbReference type="Proteomes" id="UP000186218"/>
    </source>
</evidence>
<evidence type="ECO:0000259" key="4">
    <source>
        <dbReference type="PROSITE" id="PS51384"/>
    </source>
</evidence>
<protein>
    <submittedName>
        <fullName evidence="5">Ferredoxin-NADP reductase</fullName>
    </submittedName>
</protein>
<dbReference type="InterPro" id="IPR008333">
    <property type="entry name" value="Cbr1-like_FAD-bd_dom"/>
</dbReference>
<reference evidence="5 6" key="1">
    <citation type="submission" date="2017-01" db="EMBL/GenBank/DDBJ databases">
        <authorList>
            <person name="Mah S.A."/>
            <person name="Swanson W.J."/>
            <person name="Moy G.W."/>
            <person name="Vacquier V.D."/>
        </authorList>
    </citation>
    <scope>NUCLEOTIDE SEQUENCE [LARGE SCALE GENOMIC DNA]</scope>
    <source>
        <strain evidence="5 6">CPCC 203464</strain>
    </source>
</reference>
<dbReference type="PRINTS" id="PR00406">
    <property type="entry name" value="CYTB5RDTASE"/>
</dbReference>
<name>A0A1N7CGB6_9NOCA</name>
<organism evidence="5 6">
    <name type="scientific">Williamsia sterculiae</name>
    <dbReference type="NCBI Taxonomy" id="1344003"/>
    <lineage>
        <taxon>Bacteria</taxon>
        <taxon>Bacillati</taxon>
        <taxon>Actinomycetota</taxon>
        <taxon>Actinomycetes</taxon>
        <taxon>Mycobacteriales</taxon>
        <taxon>Nocardiaceae</taxon>
        <taxon>Williamsia</taxon>
    </lineage>
</organism>
<dbReference type="AlphaFoldDB" id="A0A1N7CGB6"/>
<dbReference type="InterPro" id="IPR039261">
    <property type="entry name" value="FNR_nucleotide-bd"/>
</dbReference>
<dbReference type="Gene3D" id="2.40.30.10">
    <property type="entry name" value="Translation factors"/>
    <property type="match status" value="1"/>
</dbReference>
<keyword evidence="2" id="KW-0001">2Fe-2S</keyword>
<dbReference type="GO" id="GO:0016491">
    <property type="term" value="F:oxidoreductase activity"/>
    <property type="evidence" value="ECO:0007669"/>
    <property type="project" value="InterPro"/>
</dbReference>
<dbReference type="PANTHER" id="PTHR47354:SF5">
    <property type="entry name" value="PROTEIN RFBI"/>
    <property type="match status" value="1"/>
</dbReference>